<sequence>MEENVVTSVNVAEMASPKTPDDVMMQEILALLADQNDDEGKTDSDEVDPTPQGAHLDCDPIPFTPIHSRIREPSAIEYAGLKKRTRMKLNTRRFSRRRKDEVSTRMTTEEALRAEVARLEAIDLAVSQPGLDWSSLGATIAADGLLLHRQADVLLEEARSQSAIVATLMQATMTNILQKGQPQQPVTPIRDDQTTIEHTSTAFANVRRISAVIAANNQPSVASGYRQHIVDEWAVSERRGTLSGFFLRGVKRTRGISRAVLGAQFWPATQDPHQRMTVWPRHETQFVVRQYVPPALGIPHPGVVYTQEVHHYPPPFLHRWFTSVNGTQDHGNQTVHFKQSLESSSDCSIHAQELIGVIVTDDIIDGGVQIEVVAMYDTNGVRLLQHALGRQQVAHRLLLHFDQCHLQPATE</sequence>
<organism evidence="2 3">
    <name type="scientific">Pythium oligandrum</name>
    <name type="common">Mycoparasitic fungus</name>
    <dbReference type="NCBI Taxonomy" id="41045"/>
    <lineage>
        <taxon>Eukaryota</taxon>
        <taxon>Sar</taxon>
        <taxon>Stramenopiles</taxon>
        <taxon>Oomycota</taxon>
        <taxon>Peronosporomycetes</taxon>
        <taxon>Pythiales</taxon>
        <taxon>Pythiaceae</taxon>
        <taxon>Pythium</taxon>
    </lineage>
</organism>
<reference evidence="2" key="1">
    <citation type="submission" date="2019-03" db="EMBL/GenBank/DDBJ databases">
        <title>Long read genome sequence of the mycoparasitic Pythium oligandrum ATCC 38472 isolated from sugarbeet rhizosphere.</title>
        <authorList>
            <person name="Gaulin E."/>
        </authorList>
    </citation>
    <scope>NUCLEOTIDE SEQUENCE</scope>
    <source>
        <strain evidence="2">ATCC 38472_TT</strain>
    </source>
</reference>
<feature type="region of interest" description="Disordered" evidence="1">
    <location>
        <begin position="1"/>
        <end position="21"/>
    </location>
</feature>
<dbReference type="Proteomes" id="UP000794436">
    <property type="component" value="Unassembled WGS sequence"/>
</dbReference>
<protein>
    <submittedName>
        <fullName evidence="2">Uncharacterized protein</fullName>
    </submittedName>
</protein>
<keyword evidence="3" id="KW-1185">Reference proteome</keyword>
<proteinExistence type="predicted"/>
<evidence type="ECO:0000313" key="3">
    <source>
        <dbReference type="Proteomes" id="UP000794436"/>
    </source>
</evidence>
<dbReference type="EMBL" id="SPLM01000144">
    <property type="protein sequence ID" value="TMW57324.1"/>
    <property type="molecule type" value="Genomic_DNA"/>
</dbReference>
<name>A0A8K1C666_PYTOL</name>
<gene>
    <name evidence="2" type="ORF">Poli38472_003249</name>
</gene>
<feature type="region of interest" description="Disordered" evidence="1">
    <location>
        <begin position="33"/>
        <end position="57"/>
    </location>
</feature>
<comment type="caution">
    <text evidence="2">The sequence shown here is derived from an EMBL/GenBank/DDBJ whole genome shotgun (WGS) entry which is preliminary data.</text>
</comment>
<accession>A0A8K1C666</accession>
<evidence type="ECO:0000313" key="2">
    <source>
        <dbReference type="EMBL" id="TMW57324.1"/>
    </source>
</evidence>
<feature type="compositionally biased region" description="Polar residues" evidence="1">
    <location>
        <begin position="1"/>
        <end position="10"/>
    </location>
</feature>
<dbReference type="AlphaFoldDB" id="A0A8K1C666"/>
<evidence type="ECO:0000256" key="1">
    <source>
        <dbReference type="SAM" id="MobiDB-lite"/>
    </source>
</evidence>